<gene>
    <name evidence="2" type="ORF">TrLO_g7669</name>
</gene>
<evidence type="ECO:0000313" key="2">
    <source>
        <dbReference type="EMBL" id="GMH56005.1"/>
    </source>
</evidence>
<dbReference type="EMBL" id="BRXW01000450">
    <property type="protein sequence ID" value="GMH56005.1"/>
    <property type="molecule type" value="Genomic_DNA"/>
</dbReference>
<keyword evidence="3" id="KW-1185">Reference proteome</keyword>
<evidence type="ECO:0000256" key="1">
    <source>
        <dbReference type="SAM" id="MobiDB-lite"/>
    </source>
</evidence>
<name>A0A9W6ZU61_9STRA</name>
<organism evidence="2 3">
    <name type="scientific">Triparma laevis f. longispina</name>
    <dbReference type="NCBI Taxonomy" id="1714387"/>
    <lineage>
        <taxon>Eukaryota</taxon>
        <taxon>Sar</taxon>
        <taxon>Stramenopiles</taxon>
        <taxon>Ochrophyta</taxon>
        <taxon>Bolidophyceae</taxon>
        <taxon>Parmales</taxon>
        <taxon>Triparmaceae</taxon>
        <taxon>Triparma</taxon>
    </lineage>
</organism>
<protein>
    <submittedName>
        <fullName evidence="2">Uncharacterized protein</fullName>
    </submittedName>
</protein>
<accession>A0A9W6ZU61</accession>
<dbReference type="OrthoDB" id="40253at2759"/>
<dbReference type="Proteomes" id="UP001165122">
    <property type="component" value="Unassembled WGS sequence"/>
</dbReference>
<reference evidence="3" key="1">
    <citation type="journal article" date="2023" name="Commun. Biol.">
        <title>Genome analysis of Parmales, the sister group of diatoms, reveals the evolutionary specialization of diatoms from phago-mixotrophs to photoautotrophs.</title>
        <authorList>
            <person name="Ban H."/>
            <person name="Sato S."/>
            <person name="Yoshikawa S."/>
            <person name="Yamada K."/>
            <person name="Nakamura Y."/>
            <person name="Ichinomiya M."/>
            <person name="Sato N."/>
            <person name="Blanc-Mathieu R."/>
            <person name="Endo H."/>
            <person name="Kuwata A."/>
            <person name="Ogata H."/>
        </authorList>
    </citation>
    <scope>NUCLEOTIDE SEQUENCE [LARGE SCALE GENOMIC DNA]</scope>
    <source>
        <strain evidence="3">NIES 3700</strain>
    </source>
</reference>
<dbReference type="AlphaFoldDB" id="A0A9W6ZU61"/>
<comment type="caution">
    <text evidence="2">The sequence shown here is derived from an EMBL/GenBank/DDBJ whole genome shotgun (WGS) entry which is preliminary data.</text>
</comment>
<sequence length="227" mass="26420">MEAPKSTVRKLRQRLMVQLLKLASLREGHQKLMADNRALTIAFAKKRGEKTLSVRKPTGFRATGASPSHSYAARKNRTSIHMNKLMAKKAEEKGEKMERKEREDRLPIVKEGNRIVPEWITYHYHVLPMRDLIVCEQPNSREFIEDTPQGTRWSLYSEDPLLNITYVLAGETFYNNDRDKAYLVSEKCKEDGFPLNMQKACYKHCMKEFKERGKVRMRAKSRTKKGG</sequence>
<feature type="region of interest" description="Disordered" evidence="1">
    <location>
        <begin position="54"/>
        <end position="77"/>
    </location>
</feature>
<proteinExistence type="predicted"/>
<evidence type="ECO:0000313" key="3">
    <source>
        <dbReference type="Proteomes" id="UP001165122"/>
    </source>
</evidence>